<evidence type="ECO:0000256" key="2">
    <source>
        <dbReference type="HAMAP-Rule" id="MF_00489"/>
    </source>
</evidence>
<name>A0ABY1B6J5_9PSED</name>
<evidence type="ECO:0000313" key="3">
    <source>
        <dbReference type="EMBL" id="SEQ08522.1"/>
    </source>
</evidence>
<organism evidence="3 4">
    <name type="scientific">Pseudomonas cuatrocienegasensis</name>
    <dbReference type="NCBI Taxonomy" id="543360"/>
    <lineage>
        <taxon>Bacteria</taxon>
        <taxon>Pseudomonadati</taxon>
        <taxon>Pseudomonadota</taxon>
        <taxon>Gammaproteobacteria</taxon>
        <taxon>Pseudomonadales</taxon>
        <taxon>Pseudomonadaceae</taxon>
        <taxon>Pseudomonas</taxon>
    </lineage>
</organism>
<dbReference type="HAMAP" id="MF_00489">
    <property type="entry name" value="UPF0178"/>
    <property type="match status" value="1"/>
</dbReference>
<reference evidence="3 4" key="1">
    <citation type="submission" date="2016-10" db="EMBL/GenBank/DDBJ databases">
        <authorList>
            <person name="Varghese N."/>
            <person name="Submissions S."/>
        </authorList>
    </citation>
    <scope>NUCLEOTIDE SEQUENCE [LARGE SCALE GENOMIC DNA]</scope>
    <source>
        <strain evidence="3 4">CIP 109853</strain>
    </source>
</reference>
<protein>
    <recommendedName>
        <fullName evidence="2">UPF0178 protein SAMN05216600_103222</fullName>
    </recommendedName>
</protein>
<gene>
    <name evidence="3" type="ORF">SAMN05216600_103222</name>
</gene>
<evidence type="ECO:0000256" key="1">
    <source>
        <dbReference type="ARBA" id="ARBA00008522"/>
    </source>
</evidence>
<sequence>MPALPPITVNSVRVWIDADACPRPARDQVVKFALKRGFEVVLVAGQAVARPAFTCVRLIVVPSGPDAADDYLVAHAVRGELVICSDVPLADRLVKQGVAVLDPRGREFDERNMGERLAVRNLFTELREQGQAGGGQAPYGEKDRQAFANALDRILTRLSRAAG</sequence>
<comment type="caution">
    <text evidence="3">The sequence shown here is derived from an EMBL/GenBank/DDBJ whole genome shotgun (WGS) entry which is preliminary data.</text>
</comment>
<dbReference type="InterPro" id="IPR003791">
    <property type="entry name" value="UPF0178"/>
</dbReference>
<evidence type="ECO:0000313" key="4">
    <source>
        <dbReference type="Proteomes" id="UP000198512"/>
    </source>
</evidence>
<dbReference type="Proteomes" id="UP000198512">
    <property type="component" value="Unassembled WGS sequence"/>
</dbReference>
<accession>A0ABY1B6J5</accession>
<proteinExistence type="inferred from homology"/>
<dbReference type="EMBL" id="FOFP01000003">
    <property type="protein sequence ID" value="SEQ08522.1"/>
    <property type="molecule type" value="Genomic_DNA"/>
</dbReference>
<dbReference type="PANTHER" id="PTHR35146:SF1">
    <property type="entry name" value="UPF0178 PROTEIN YAII"/>
    <property type="match status" value="1"/>
</dbReference>
<dbReference type="NCBIfam" id="NF001095">
    <property type="entry name" value="PRK00124.1"/>
    <property type="match status" value="1"/>
</dbReference>
<dbReference type="Pfam" id="PF02639">
    <property type="entry name" value="DUF188"/>
    <property type="match status" value="1"/>
</dbReference>
<comment type="similarity">
    <text evidence="1 2">Belongs to the UPF0178 family.</text>
</comment>
<keyword evidence="4" id="KW-1185">Reference proteome</keyword>
<dbReference type="PANTHER" id="PTHR35146">
    <property type="entry name" value="UPF0178 PROTEIN YAII"/>
    <property type="match status" value="1"/>
</dbReference>